<organism evidence="4 5">
    <name type="scientific">Prymnesium parvum</name>
    <name type="common">Toxic golden alga</name>
    <dbReference type="NCBI Taxonomy" id="97485"/>
    <lineage>
        <taxon>Eukaryota</taxon>
        <taxon>Haptista</taxon>
        <taxon>Haptophyta</taxon>
        <taxon>Prymnesiophyceae</taxon>
        <taxon>Prymnesiales</taxon>
        <taxon>Prymnesiaceae</taxon>
        <taxon>Prymnesium</taxon>
    </lineage>
</organism>
<proteinExistence type="predicted"/>
<dbReference type="Pfam" id="PF04784">
    <property type="entry name" value="DUF547"/>
    <property type="match status" value="1"/>
</dbReference>
<evidence type="ECO:0000256" key="1">
    <source>
        <dbReference type="SAM" id="MobiDB-lite"/>
    </source>
</evidence>
<evidence type="ECO:0000259" key="2">
    <source>
        <dbReference type="PROSITE" id="PS50003"/>
    </source>
</evidence>
<evidence type="ECO:0008006" key="6">
    <source>
        <dbReference type="Google" id="ProtNLM"/>
    </source>
</evidence>
<dbReference type="Proteomes" id="UP001515480">
    <property type="component" value="Unassembled WGS sequence"/>
</dbReference>
<dbReference type="SUPFAM" id="SSF50729">
    <property type="entry name" value="PH domain-like"/>
    <property type="match status" value="1"/>
</dbReference>
<evidence type="ECO:0000313" key="5">
    <source>
        <dbReference type="Proteomes" id="UP001515480"/>
    </source>
</evidence>
<dbReference type="InterPro" id="IPR006869">
    <property type="entry name" value="DUF547"/>
</dbReference>
<feature type="compositionally biased region" description="Basic and acidic residues" evidence="1">
    <location>
        <begin position="329"/>
        <end position="345"/>
    </location>
</feature>
<dbReference type="PROSITE" id="PS50003">
    <property type="entry name" value="PH_DOMAIN"/>
    <property type="match status" value="1"/>
</dbReference>
<dbReference type="InterPro" id="IPR036865">
    <property type="entry name" value="CRAL-TRIO_dom_sf"/>
</dbReference>
<comment type="caution">
    <text evidence="4">The sequence shown here is derived from an EMBL/GenBank/DDBJ whole genome shotgun (WGS) entry which is preliminary data.</text>
</comment>
<protein>
    <recommendedName>
        <fullName evidence="6">DUF547 domain-containing protein</fullName>
    </recommendedName>
</protein>
<sequence>MEAEAPRPNEWDPLSEREGAVAREVLARVGHTHAVPDDILVCALRASANASANEEDWTEVTARRVEAALAWRAAVDADSVLRAPPAERALFEELYPAGPVGSDKEGRPVVLERLGRADASRLAAAFDEAAVMRQAAFAREVLRVLCTARSHMRGRRTYKAVVLLDLEGLVATSSLHLPFLRRLRAYFGAAIAAHADAIATLVLLHAPPFLSLGWPLLGHAIGWTSLSTPVCVPRSPQEETALYASLGLSFDAPLHEARLSWSDALRALGELPPPFVPDAEARLLLRAEWFEAGMTQVAATPVPRRSSADCRSVPVVATAVEPPPAAARGGERGKRDEGAAEEGKKAAPPAAAAAPSAARAGRGGEGGRRDEGLFPLFPRLAVHTIDASGALTVPFEPNARAPVPIETKFFSGHALILMRLPASVDPYYASRVFDGKKRILEVQVQGRFRVVPEGEVYLGAEITECMQLGLVVRGLARVLLNFMRKRLPGMHYSFGDSRNSQLPHIVMPLWSSADQLIVTRPGEAPPALGVRLEEEAAHQAARFAKGAAHAWSTENTYSFSFNTAYLDLPNWQLVGLPMMRDMELSVFWGRSALRFVVYANRAKGSADHLQAENEYMMCAQVRCLAATEGGEAEEGKRSGGSSRREDVDLRWAEPLPFRAEEGEAAGEEGEAAADAHGAEEEDGEEEGEGEEREAGEERGGSEEDEGEGERAWPAAMTGKLRQLPHPRPPSKPPSPRAVAAVSDWGDALCPAIIKVKEPRRASIGGSTKPKLRSLCVVHLPSRPRDAAPPLRCASALSKALAATPPPSSPPKWSGRLSSTEKHRRALCWALRHATAAGNAEAADSAAVVARADAEACGQFLQRLGVPCFESLREGGGGRRSILEGTVARAWGETEWREEWAVLREGRVSFYSSSGASRKLRSAPLLEVSLAAVLRLHTPPPEDALAAGLQVVAIETVGRVHFVMVGGTELRERWVAALRAQLAKQQRRGDADAVKAALNAGDDPSTAFLHNSSCWSCGRRRVLNCRRVIGAPRAPPLSAPAAVERALRLSFSLDEASDGGGGRELVDFLDAASDVSRVTLCGLSEAERLACCLNLYHLLIQHAIIVLGPPVSTLHWLSYYSVIAYQTRDDIFSLAELEHCVLRASLSPPSNFVFKLAIPKAKFQWALTSTDWRINFALNCGSICNPPGIFIYTPASVHEQLDEASRYFISRKVQLLGDKATGTTLILPRMMSWYRRDFGGGTIDDCVSAVARFLPERHLSELESALASNDGAGSVTVKFDSFEFRCAALRLAVT</sequence>
<dbReference type="InterPro" id="IPR011993">
    <property type="entry name" value="PH-like_dom_sf"/>
</dbReference>
<reference evidence="4 5" key="1">
    <citation type="journal article" date="2024" name="Science">
        <title>Giant polyketide synthase enzymes in the biosynthesis of giant marine polyether toxins.</title>
        <authorList>
            <person name="Fallon T.R."/>
            <person name="Shende V.V."/>
            <person name="Wierzbicki I.H."/>
            <person name="Pendleton A.L."/>
            <person name="Watervoot N.F."/>
            <person name="Auber R.P."/>
            <person name="Gonzalez D.J."/>
            <person name="Wisecaver J.H."/>
            <person name="Moore B.S."/>
        </authorList>
    </citation>
    <scope>NUCLEOTIDE SEQUENCE [LARGE SCALE GENOMIC DNA]</scope>
    <source>
        <strain evidence="4 5">12B1</strain>
    </source>
</reference>
<feature type="compositionally biased region" description="Basic and acidic residues" evidence="1">
    <location>
        <begin position="633"/>
        <end position="651"/>
    </location>
</feature>
<dbReference type="SUPFAM" id="SSF52087">
    <property type="entry name" value="CRAL/TRIO domain"/>
    <property type="match status" value="1"/>
</dbReference>
<dbReference type="Gene3D" id="2.30.29.30">
    <property type="entry name" value="Pleckstrin-homology domain (PH domain)/Phosphotyrosine-binding domain (PTB)"/>
    <property type="match status" value="1"/>
</dbReference>
<feature type="domain" description="PH" evidence="2">
    <location>
        <begin position="879"/>
        <end position="982"/>
    </location>
</feature>
<dbReference type="InterPro" id="IPR001849">
    <property type="entry name" value="PH_domain"/>
</dbReference>
<dbReference type="EMBL" id="JBGBPQ010000008">
    <property type="protein sequence ID" value="KAL1521168.1"/>
    <property type="molecule type" value="Genomic_DNA"/>
</dbReference>
<feature type="compositionally biased region" description="Acidic residues" evidence="1">
    <location>
        <begin position="662"/>
        <end position="671"/>
    </location>
</feature>
<dbReference type="PANTHER" id="PTHR46361:SF3">
    <property type="entry name" value="ELECTRON CARRIER_ PROTEIN DISULFIDE OXIDOREDUCTASE"/>
    <property type="match status" value="1"/>
</dbReference>
<evidence type="ECO:0000259" key="3">
    <source>
        <dbReference type="PROSITE" id="PS50191"/>
    </source>
</evidence>
<dbReference type="Pfam" id="PF08588">
    <property type="entry name" value="Duc1"/>
    <property type="match status" value="1"/>
</dbReference>
<feature type="compositionally biased region" description="Low complexity" evidence="1">
    <location>
        <begin position="346"/>
        <end position="360"/>
    </location>
</feature>
<dbReference type="SMART" id="SM00233">
    <property type="entry name" value="PH"/>
    <property type="match status" value="1"/>
</dbReference>
<feature type="compositionally biased region" description="Acidic residues" evidence="1">
    <location>
        <begin position="679"/>
        <end position="694"/>
    </location>
</feature>
<name>A0AB34JJL9_PRYPA</name>
<dbReference type="InterPro" id="IPR001251">
    <property type="entry name" value="CRAL-TRIO_dom"/>
</dbReference>
<evidence type="ECO:0000313" key="4">
    <source>
        <dbReference type="EMBL" id="KAL1521168.1"/>
    </source>
</evidence>
<keyword evidence="5" id="KW-1185">Reference proteome</keyword>
<dbReference type="InterPro" id="IPR013897">
    <property type="entry name" value="Duc1"/>
</dbReference>
<dbReference type="Gene3D" id="3.40.525.10">
    <property type="entry name" value="CRAL-TRIO lipid binding domain"/>
    <property type="match status" value="1"/>
</dbReference>
<dbReference type="PROSITE" id="PS50191">
    <property type="entry name" value="CRAL_TRIO"/>
    <property type="match status" value="1"/>
</dbReference>
<gene>
    <name evidence="4" type="ORF">AB1Y20_022721</name>
</gene>
<accession>A0AB34JJL9</accession>
<feature type="region of interest" description="Disordered" evidence="1">
    <location>
        <begin position="628"/>
        <end position="711"/>
    </location>
</feature>
<feature type="domain" description="CRAL-TRIO" evidence="3">
    <location>
        <begin position="87"/>
        <end position="283"/>
    </location>
</feature>
<feature type="region of interest" description="Disordered" evidence="1">
    <location>
        <begin position="319"/>
        <end position="368"/>
    </location>
</feature>
<dbReference type="PANTHER" id="PTHR46361">
    <property type="entry name" value="ELECTRON CARRIER/ PROTEIN DISULFIDE OXIDOREDUCTASE"/>
    <property type="match status" value="1"/>
</dbReference>